<dbReference type="SUPFAM" id="SSF56112">
    <property type="entry name" value="Protein kinase-like (PK-like)"/>
    <property type="match status" value="2"/>
</dbReference>
<keyword evidence="4" id="KW-0723">Serine/threonine-protein kinase</keyword>
<dbReference type="FunCoup" id="A0A5E4G4Y3">
    <property type="interactions" value="216"/>
</dbReference>
<dbReference type="EC" id="2.7.11.1" evidence="2"/>
<feature type="domain" description="Bulb-type lectin" evidence="24">
    <location>
        <begin position="35"/>
        <end position="158"/>
    </location>
</feature>
<evidence type="ECO:0000256" key="6">
    <source>
        <dbReference type="ARBA" id="ARBA00022692"/>
    </source>
</evidence>
<dbReference type="Pfam" id="PF11883">
    <property type="entry name" value="DUF3403"/>
    <property type="match status" value="1"/>
</dbReference>
<evidence type="ECO:0000259" key="22">
    <source>
        <dbReference type="PROSITE" id="PS50011"/>
    </source>
</evidence>
<dbReference type="Gene3D" id="3.30.200.20">
    <property type="entry name" value="Phosphorylase Kinase, domain 1"/>
    <property type="match status" value="2"/>
</dbReference>
<evidence type="ECO:0000256" key="19">
    <source>
        <dbReference type="PROSITE-ProRule" id="PRU00076"/>
    </source>
</evidence>
<comment type="caution">
    <text evidence="19">Lacks conserved residue(s) required for the propagation of feature annotation.</text>
</comment>
<comment type="subcellular location">
    <subcellularLocation>
        <location evidence="1">Cell membrane</location>
        <topology evidence="1">Single-pass type I membrane protein</topology>
    </subcellularLocation>
</comment>
<dbReference type="PROSITE" id="PS50948">
    <property type="entry name" value="PAN"/>
    <property type="match status" value="2"/>
</dbReference>
<dbReference type="GO" id="GO:0045087">
    <property type="term" value="P:innate immune response"/>
    <property type="evidence" value="ECO:0007669"/>
    <property type="project" value="UniProtKB-ARBA"/>
</dbReference>
<dbReference type="Pfam" id="PF07714">
    <property type="entry name" value="PK_Tyr_Ser-Thr"/>
    <property type="match status" value="2"/>
</dbReference>
<dbReference type="InParanoid" id="A0A5E4G4Y3"/>
<dbReference type="CDD" id="cd14066">
    <property type="entry name" value="STKc_IRAK"/>
    <property type="match status" value="1"/>
</dbReference>
<accession>A0A5E4G4Y3</accession>
<dbReference type="CDD" id="cd00028">
    <property type="entry name" value="B_lectin"/>
    <property type="match status" value="2"/>
</dbReference>
<dbReference type="SMART" id="SM00108">
    <property type="entry name" value="B_lectin"/>
    <property type="match status" value="2"/>
</dbReference>
<dbReference type="Gene3D" id="1.10.510.10">
    <property type="entry name" value="Transferase(Phosphotransferase) domain 1"/>
    <property type="match status" value="1"/>
</dbReference>
<evidence type="ECO:0000256" key="14">
    <source>
        <dbReference type="ARBA" id="ARBA00023157"/>
    </source>
</evidence>
<evidence type="ECO:0000259" key="23">
    <source>
        <dbReference type="PROSITE" id="PS50026"/>
    </source>
</evidence>
<keyword evidence="3" id="KW-1003">Cell membrane</keyword>
<protein>
    <recommendedName>
        <fullName evidence="2">non-specific serine/threonine protein kinase</fullName>
        <ecNumber evidence="2">2.7.11.1</ecNumber>
    </recommendedName>
</protein>
<evidence type="ECO:0000256" key="21">
    <source>
        <dbReference type="SAM" id="SignalP"/>
    </source>
</evidence>
<dbReference type="PROSITE" id="PS00108">
    <property type="entry name" value="PROTEIN_KINASE_ST"/>
    <property type="match status" value="1"/>
</dbReference>
<name>A0A5E4G4Y3_PRUDU</name>
<keyword evidence="7 21" id="KW-0732">Signal</keyword>
<dbReference type="InterPro" id="IPR001245">
    <property type="entry name" value="Ser-Thr/Tyr_kinase_cat_dom"/>
</dbReference>
<keyword evidence="19" id="KW-0245">EGF-like domain</keyword>
<feature type="domain" description="Apple" evidence="25">
    <location>
        <begin position="1174"/>
        <end position="1260"/>
    </location>
</feature>
<feature type="non-terminal residue" evidence="26">
    <location>
        <position position="1436"/>
    </location>
</feature>
<keyword evidence="9" id="KW-0547">Nucleotide-binding</keyword>
<dbReference type="PANTHER" id="PTHR32444">
    <property type="entry name" value="BULB-TYPE LECTIN DOMAIN-CONTAINING PROTEIN"/>
    <property type="match status" value="1"/>
</dbReference>
<feature type="domain" description="EGF-like" evidence="23">
    <location>
        <begin position="1117"/>
        <end position="1155"/>
    </location>
</feature>
<dbReference type="InterPro" id="IPR008271">
    <property type="entry name" value="Ser/Thr_kinase_AS"/>
</dbReference>
<dbReference type="OMA" id="CETGGAD"/>
<evidence type="ECO:0000256" key="15">
    <source>
        <dbReference type="ARBA" id="ARBA00023170"/>
    </source>
</evidence>
<evidence type="ECO:0000256" key="13">
    <source>
        <dbReference type="ARBA" id="ARBA00023136"/>
    </source>
</evidence>
<feature type="domain" description="Protein kinase" evidence="22">
    <location>
        <begin position="528"/>
        <end position="813"/>
    </location>
</feature>
<keyword evidence="16" id="KW-0325">Glycoprotein</keyword>
<dbReference type="Gramene" id="VVA34794">
    <property type="protein sequence ID" value="VVA34794"/>
    <property type="gene ID" value="Prudul26B035566"/>
</dbReference>
<evidence type="ECO:0000313" key="26">
    <source>
        <dbReference type="EMBL" id="VVA34794.1"/>
    </source>
</evidence>
<evidence type="ECO:0000256" key="20">
    <source>
        <dbReference type="SAM" id="Phobius"/>
    </source>
</evidence>
<evidence type="ECO:0000256" key="8">
    <source>
        <dbReference type="ARBA" id="ARBA00022734"/>
    </source>
</evidence>
<dbReference type="PANTHER" id="PTHR32444:SF66">
    <property type="entry name" value="NON-SPECIFIC SERINE_THREONINE PROTEIN KINASE"/>
    <property type="match status" value="1"/>
</dbReference>
<evidence type="ECO:0000256" key="9">
    <source>
        <dbReference type="ARBA" id="ARBA00022741"/>
    </source>
</evidence>
<dbReference type="GO" id="GO:0005886">
    <property type="term" value="C:plasma membrane"/>
    <property type="evidence" value="ECO:0007669"/>
    <property type="project" value="UniProtKB-SubCell"/>
</dbReference>
<evidence type="ECO:0000259" key="24">
    <source>
        <dbReference type="PROSITE" id="PS50927"/>
    </source>
</evidence>
<evidence type="ECO:0000256" key="5">
    <source>
        <dbReference type="ARBA" id="ARBA00022679"/>
    </source>
</evidence>
<gene>
    <name evidence="26" type="ORF">ALMOND_2B035566</name>
</gene>
<comment type="catalytic activity">
    <reaction evidence="18">
        <text>L-seryl-[protein] + ATP = O-phospho-L-seryl-[protein] + ADP + H(+)</text>
        <dbReference type="Rhea" id="RHEA:17989"/>
        <dbReference type="Rhea" id="RHEA-COMP:9863"/>
        <dbReference type="Rhea" id="RHEA-COMP:11604"/>
        <dbReference type="ChEBI" id="CHEBI:15378"/>
        <dbReference type="ChEBI" id="CHEBI:29999"/>
        <dbReference type="ChEBI" id="CHEBI:30616"/>
        <dbReference type="ChEBI" id="CHEBI:83421"/>
        <dbReference type="ChEBI" id="CHEBI:456216"/>
        <dbReference type="EC" id="2.7.11.1"/>
    </reaction>
</comment>
<dbReference type="SMART" id="SM00220">
    <property type="entry name" value="S_TKc"/>
    <property type="match status" value="1"/>
</dbReference>
<dbReference type="GO" id="GO:0030246">
    <property type="term" value="F:carbohydrate binding"/>
    <property type="evidence" value="ECO:0007669"/>
    <property type="project" value="UniProtKB-KW"/>
</dbReference>
<evidence type="ECO:0000256" key="12">
    <source>
        <dbReference type="ARBA" id="ARBA00022989"/>
    </source>
</evidence>
<reference evidence="27" key="1">
    <citation type="journal article" date="2020" name="Plant J.">
        <title>Transposons played a major role in the diversification between the closely related almond and peach genomes: results from the almond genome sequence.</title>
        <authorList>
            <person name="Alioto T."/>
            <person name="Alexiou K.G."/>
            <person name="Bardil A."/>
            <person name="Barteri F."/>
            <person name="Castanera R."/>
            <person name="Cruz F."/>
            <person name="Dhingra A."/>
            <person name="Duval H."/>
            <person name="Fernandez I Marti A."/>
            <person name="Frias L."/>
            <person name="Galan B."/>
            <person name="Garcia J.L."/>
            <person name="Howad W."/>
            <person name="Gomez-Garrido J."/>
            <person name="Gut M."/>
            <person name="Julca I."/>
            <person name="Morata J."/>
            <person name="Puigdomenech P."/>
            <person name="Ribeca P."/>
            <person name="Rubio Cabetas M.J."/>
            <person name="Vlasova A."/>
            <person name="Wirthensohn M."/>
            <person name="Garcia-Mas J."/>
            <person name="Gabaldon T."/>
            <person name="Casacuberta J.M."/>
            <person name="Arus P."/>
        </authorList>
    </citation>
    <scope>NUCLEOTIDE SEQUENCE [LARGE SCALE GENOMIC DNA]</scope>
    <source>
        <strain evidence="27">cv. Texas</strain>
    </source>
</reference>
<keyword evidence="6 20" id="KW-0812">Transmembrane</keyword>
<dbReference type="InterPro" id="IPR000858">
    <property type="entry name" value="S_locus_glycoprot_dom"/>
</dbReference>
<evidence type="ECO:0000256" key="7">
    <source>
        <dbReference type="ARBA" id="ARBA00022729"/>
    </source>
</evidence>
<dbReference type="Pfam" id="PF08276">
    <property type="entry name" value="PAN_2"/>
    <property type="match status" value="2"/>
</dbReference>
<dbReference type="FunFam" id="3.30.200.20:FF:000195">
    <property type="entry name" value="G-type lectin S-receptor-like serine/threonine-protein kinase"/>
    <property type="match status" value="2"/>
</dbReference>
<dbReference type="InterPro" id="IPR003609">
    <property type="entry name" value="Pan_app"/>
</dbReference>
<evidence type="ECO:0000256" key="3">
    <source>
        <dbReference type="ARBA" id="ARBA00022475"/>
    </source>
</evidence>
<feature type="signal peptide" evidence="21">
    <location>
        <begin position="1"/>
        <end position="32"/>
    </location>
</feature>
<feature type="domain" description="Apple" evidence="25">
    <location>
        <begin position="354"/>
        <end position="438"/>
    </location>
</feature>
<keyword evidence="8" id="KW-0430">Lectin</keyword>
<keyword evidence="10" id="KW-0418">Kinase</keyword>
<dbReference type="InterPro" id="IPR011009">
    <property type="entry name" value="Kinase-like_dom_sf"/>
</dbReference>
<evidence type="ECO:0000256" key="2">
    <source>
        <dbReference type="ARBA" id="ARBA00012513"/>
    </source>
</evidence>
<dbReference type="Gene3D" id="2.90.10.10">
    <property type="entry name" value="Bulb-type lectin domain"/>
    <property type="match status" value="2"/>
</dbReference>
<evidence type="ECO:0000313" key="27">
    <source>
        <dbReference type="Proteomes" id="UP000327085"/>
    </source>
</evidence>
<dbReference type="GO" id="GO:0005524">
    <property type="term" value="F:ATP binding"/>
    <property type="evidence" value="ECO:0007669"/>
    <property type="project" value="UniProtKB-KW"/>
</dbReference>
<dbReference type="GO" id="GO:0048544">
    <property type="term" value="P:recognition of pollen"/>
    <property type="evidence" value="ECO:0007669"/>
    <property type="project" value="InterPro"/>
</dbReference>
<organism evidence="26 27">
    <name type="scientific">Prunus dulcis</name>
    <name type="common">Almond</name>
    <name type="synonym">Amygdalus dulcis</name>
    <dbReference type="NCBI Taxonomy" id="3755"/>
    <lineage>
        <taxon>Eukaryota</taxon>
        <taxon>Viridiplantae</taxon>
        <taxon>Streptophyta</taxon>
        <taxon>Embryophyta</taxon>
        <taxon>Tracheophyta</taxon>
        <taxon>Spermatophyta</taxon>
        <taxon>Magnoliopsida</taxon>
        <taxon>eudicotyledons</taxon>
        <taxon>Gunneridae</taxon>
        <taxon>Pentapetalae</taxon>
        <taxon>rosids</taxon>
        <taxon>fabids</taxon>
        <taxon>Rosales</taxon>
        <taxon>Rosaceae</taxon>
        <taxon>Amygdaloideae</taxon>
        <taxon>Amygdaleae</taxon>
        <taxon>Prunus</taxon>
    </lineage>
</organism>
<evidence type="ECO:0000256" key="1">
    <source>
        <dbReference type="ARBA" id="ARBA00004251"/>
    </source>
</evidence>
<keyword evidence="14" id="KW-1015">Disulfide bond</keyword>
<dbReference type="InterPro" id="IPR021820">
    <property type="entry name" value="S-locus_recpt_kinase_C"/>
</dbReference>
<dbReference type="Pfam" id="PF01453">
    <property type="entry name" value="B_lectin"/>
    <property type="match status" value="2"/>
</dbReference>
<evidence type="ECO:0000256" key="17">
    <source>
        <dbReference type="ARBA" id="ARBA00047899"/>
    </source>
</evidence>
<feature type="domain" description="EGF-like" evidence="23">
    <location>
        <begin position="297"/>
        <end position="335"/>
    </location>
</feature>
<feature type="transmembrane region" description="Helical" evidence="20">
    <location>
        <begin position="1272"/>
        <end position="1292"/>
    </location>
</feature>
<evidence type="ECO:0000259" key="25">
    <source>
        <dbReference type="PROSITE" id="PS50948"/>
    </source>
</evidence>
<dbReference type="Proteomes" id="UP000327085">
    <property type="component" value="Chromosome 4"/>
</dbReference>
<dbReference type="GO" id="GO:0004674">
    <property type="term" value="F:protein serine/threonine kinase activity"/>
    <property type="evidence" value="ECO:0007669"/>
    <property type="project" value="UniProtKB-KW"/>
</dbReference>
<dbReference type="FunFam" id="1.10.510.10:FF:000345">
    <property type="entry name" value="G-type lectin S-receptor-like serine/threonine-protein kinase"/>
    <property type="match status" value="1"/>
</dbReference>
<sequence length="1436" mass="159797">MGIIRAETIASALNSSMFFLFFFSLLLSQHHCAEVYEITPSQPLSQGQNLVSPGYIFELGFFSPNNSANKYVGIWHKDIFPRKVVWVANRENPIAASDTLASLTISSSGNLELVDGKQNSVWSTNISVPSNTSAAVLSDTGNFVVKDDGIAAADPLWQSFDHPSDTILPGMVVGFDTKSGKKNLLTAWKSEGDPSAGIFSVGLGPQTPSQVFIWINESTPYWKSGPWDKSKFIGVPDMDDRYLSGFTLVEDVQQGTKYFSYKLFDSTLSYIDLSYEGVLTFMVSDNGSNWFRNWEAPTNPCEIYGTCGLFGVCKAPKSPTPTCKCLKGFAPKSPEEWSKGNRTGGCVRQTKLFCNTSNSVVSSGKEDGFRQVDRLNVPDFHEYIADMDVDECKIECLKNCSCLAYAYVTNIGCLVWSKDLIDIQDFAPGGSELFIRLAHGELGEGKPIKLIVSLTAICFIVILGAIVFCVHRLRAKQRGKIKVKTKFFQFSDVNDNSRENLQEYIRKHDPSELFIYDFDSIFIATNNFSITNKLGEGGFGPVYKGKLQEGKEIAVKRLSSSSGQGIQEFKSEMLLISKLQHKNLVRIMGCCVQEDEKLLIYEFMPNRSLDTLLFDPVRRPELDWGRRFNIIQGVARGLLYLHHDSCLKVIHRDLKVSNILLDEDMNPKISDFGLARIVQGTQNLTNTQKVVGTLGYMSPEYAMGGIFSEKSDVYSFGVLLLEIIGGVKNTSFSYCGQQLGFLAYAWHSWNEGRGLELVDKVLADSSSSSEVMRCVHIGLLCVQDNAADRPIMPDVVFMLSSETDLPQPKRPIFTFQNSVSDPQPKYDNIFSTNEATITMIEGRLLLSQHHCAEVYNISSSQPLAQGQTLVSPGRIFELGFFSPNNNSDNNKYVGIWHKNILPRKVVWVANREKPIAAADTLASLAISSNGYLELVDGKQNSVWSTNMSVPSNTSAAMLLDSGNFVVKVSIGAADKLWQSFDYPSDTLLPSMLLGFDKKSGKRNVLTAWKSESDPSTGMFLAGLTPQVPSQFVIWMNGSTPYWRTGPWDKSKFIGIPMMDDEYQSGYYLDDNVQQGTNYFHYNIPDKTVAYMDITSEGMLKLMDSVNGENWSLHWAAQKNSCDKYGVCGPFGVCTASESPTPICKCLKGFVPKSHEEWSKGNRTAGCMRKTKLFCESNTSKSVTLRGKGDGFSKMVRLKPPDFHEYITSSDAVECKIKCLNNCSCLAYAYVDNIGCLAWSKDLIDIQEFSSGGVDLFILLDHADIDEGNRTKLIVSLTVIGFISILGAIVFGLHRLRAHQKGKIKVTTKFFKATDTTETSRDTLQEYIRNQDPSELFIYNFDSILIATNNFSISNKLGEGGFGPVYKGMLQEGKEIAVKRLSSSSGQGIEEFKNETLLISKLQHKNLARIMGCCVEEDEKLLIYEFMPNRSLDTHLF</sequence>
<proteinExistence type="predicted"/>
<dbReference type="FunFam" id="2.90.10.10:FF:000005">
    <property type="entry name" value="G-type lectin S-receptor-like serine/threonine-protein kinase"/>
    <property type="match status" value="1"/>
</dbReference>
<evidence type="ECO:0000256" key="10">
    <source>
        <dbReference type="ARBA" id="ARBA00022777"/>
    </source>
</evidence>
<dbReference type="EMBL" id="CABIKO010000352">
    <property type="protein sequence ID" value="VVA34794.1"/>
    <property type="molecule type" value="Genomic_DNA"/>
</dbReference>
<evidence type="ECO:0000256" key="18">
    <source>
        <dbReference type="ARBA" id="ARBA00048679"/>
    </source>
</evidence>
<dbReference type="InterPro" id="IPR001480">
    <property type="entry name" value="Bulb-type_lectin_dom"/>
</dbReference>
<keyword evidence="15" id="KW-0675">Receptor</keyword>
<feature type="domain" description="Protein kinase" evidence="22">
    <location>
        <begin position="1350"/>
        <end position="1436"/>
    </location>
</feature>
<dbReference type="PROSITE" id="PS50927">
    <property type="entry name" value="BULB_LECTIN"/>
    <property type="match status" value="2"/>
</dbReference>
<evidence type="ECO:0000256" key="4">
    <source>
        <dbReference type="ARBA" id="ARBA00022527"/>
    </source>
</evidence>
<evidence type="ECO:0000256" key="11">
    <source>
        <dbReference type="ARBA" id="ARBA00022840"/>
    </source>
</evidence>
<comment type="catalytic activity">
    <reaction evidence="17">
        <text>L-threonyl-[protein] + ATP = O-phospho-L-threonyl-[protein] + ADP + H(+)</text>
        <dbReference type="Rhea" id="RHEA:46608"/>
        <dbReference type="Rhea" id="RHEA-COMP:11060"/>
        <dbReference type="Rhea" id="RHEA-COMP:11605"/>
        <dbReference type="ChEBI" id="CHEBI:15378"/>
        <dbReference type="ChEBI" id="CHEBI:30013"/>
        <dbReference type="ChEBI" id="CHEBI:30616"/>
        <dbReference type="ChEBI" id="CHEBI:61977"/>
        <dbReference type="ChEBI" id="CHEBI:456216"/>
        <dbReference type="EC" id="2.7.11.1"/>
    </reaction>
</comment>
<keyword evidence="11" id="KW-0067">ATP-binding</keyword>
<keyword evidence="13 20" id="KW-0472">Membrane</keyword>
<dbReference type="Pfam" id="PF00954">
    <property type="entry name" value="S_locus_glycop"/>
    <property type="match status" value="2"/>
</dbReference>
<dbReference type="CDD" id="cd01098">
    <property type="entry name" value="PAN_AP_plant"/>
    <property type="match status" value="2"/>
</dbReference>
<dbReference type="PROSITE" id="PS50011">
    <property type="entry name" value="PROTEIN_KINASE_DOM"/>
    <property type="match status" value="2"/>
</dbReference>
<dbReference type="PROSITE" id="PS50026">
    <property type="entry name" value="EGF_3"/>
    <property type="match status" value="2"/>
</dbReference>
<dbReference type="InterPro" id="IPR000742">
    <property type="entry name" value="EGF"/>
</dbReference>
<dbReference type="SUPFAM" id="SSF51110">
    <property type="entry name" value="alpha-D-mannose-specific plant lectins"/>
    <property type="match status" value="2"/>
</dbReference>
<evidence type="ECO:0000256" key="16">
    <source>
        <dbReference type="ARBA" id="ARBA00023180"/>
    </source>
</evidence>
<dbReference type="InterPro" id="IPR000719">
    <property type="entry name" value="Prot_kinase_dom"/>
</dbReference>
<feature type="domain" description="Bulb-type lectin" evidence="24">
    <location>
        <begin position="854"/>
        <end position="979"/>
    </location>
</feature>
<dbReference type="InterPro" id="IPR036426">
    <property type="entry name" value="Bulb-type_lectin_dom_sf"/>
</dbReference>
<dbReference type="SMART" id="SM00473">
    <property type="entry name" value="PAN_AP"/>
    <property type="match status" value="2"/>
</dbReference>
<feature type="chain" id="PRO_5022756490" description="non-specific serine/threonine protein kinase" evidence="21">
    <location>
        <begin position="33"/>
        <end position="1436"/>
    </location>
</feature>
<keyword evidence="12 20" id="KW-1133">Transmembrane helix</keyword>
<keyword evidence="5" id="KW-0808">Transferase</keyword>